<name>X0WGQ5_9ZZZZ</name>
<reference evidence="3" key="1">
    <citation type="journal article" date="2014" name="Front. Microbiol.">
        <title>High frequency of phylogenetically diverse reductive dehalogenase-homologous genes in deep subseafloor sedimentary metagenomes.</title>
        <authorList>
            <person name="Kawai M."/>
            <person name="Futagami T."/>
            <person name="Toyoda A."/>
            <person name="Takaki Y."/>
            <person name="Nishi S."/>
            <person name="Hori S."/>
            <person name="Arai W."/>
            <person name="Tsubouchi T."/>
            <person name="Morono Y."/>
            <person name="Uchiyama I."/>
            <person name="Ito T."/>
            <person name="Fujiyama A."/>
            <person name="Inagaki F."/>
            <person name="Takami H."/>
        </authorList>
    </citation>
    <scope>NUCLEOTIDE SEQUENCE</scope>
    <source>
        <strain evidence="3">Expedition CK06-06</strain>
    </source>
</reference>
<evidence type="ECO:0000256" key="1">
    <source>
        <dbReference type="SAM" id="Phobius"/>
    </source>
</evidence>
<dbReference type="Pfam" id="PF05226">
    <property type="entry name" value="CHASE2"/>
    <property type="match status" value="1"/>
</dbReference>
<dbReference type="InterPro" id="IPR007890">
    <property type="entry name" value="CHASE2"/>
</dbReference>
<feature type="non-terminal residue" evidence="3">
    <location>
        <position position="268"/>
    </location>
</feature>
<gene>
    <name evidence="3" type="ORF">S01H1_39299</name>
</gene>
<keyword evidence="1" id="KW-0812">Transmembrane</keyword>
<evidence type="ECO:0000313" key="3">
    <source>
        <dbReference type="EMBL" id="GAG11871.1"/>
    </source>
</evidence>
<keyword evidence="1" id="KW-1133">Transmembrane helix</keyword>
<protein>
    <recommendedName>
        <fullName evidence="2">CHASE2 domain-containing protein</fullName>
    </recommendedName>
</protein>
<evidence type="ECO:0000259" key="2">
    <source>
        <dbReference type="SMART" id="SM01080"/>
    </source>
</evidence>
<feature type="non-terminal residue" evidence="3">
    <location>
        <position position="1"/>
    </location>
</feature>
<sequence length="268" mass="30059">LSNTLDDIIIIAIDDESLQELGRWPWPRDHFAKVINFLNQSQVIGIDISFFEPAEGDVELADSLKNNNVVLAMEYTSFSIKEGEIYGDSLLKPSSNLGTPGIDYKTGFVNLYTDSDGVTRSFQPYIKGVENHYHFSIAIIEEFLGYNPGLEQSRMLINFFSEPGGYEYISFSDVYNNKINSSYFKDKIILIGATAPNLHDDAIVPISNEAMPGVEVNANLVQSILTRDFINYQDDISAIGLIFIFAILTGLLLFFFRIHIATIFLAII</sequence>
<keyword evidence="1" id="KW-0472">Membrane</keyword>
<feature type="transmembrane region" description="Helical" evidence="1">
    <location>
        <begin position="236"/>
        <end position="256"/>
    </location>
</feature>
<comment type="caution">
    <text evidence="3">The sequence shown here is derived from an EMBL/GenBank/DDBJ whole genome shotgun (WGS) entry which is preliminary data.</text>
</comment>
<organism evidence="3">
    <name type="scientific">marine sediment metagenome</name>
    <dbReference type="NCBI Taxonomy" id="412755"/>
    <lineage>
        <taxon>unclassified sequences</taxon>
        <taxon>metagenomes</taxon>
        <taxon>ecological metagenomes</taxon>
    </lineage>
</organism>
<accession>X0WGQ5</accession>
<dbReference type="EMBL" id="BARS01024790">
    <property type="protein sequence ID" value="GAG11871.1"/>
    <property type="molecule type" value="Genomic_DNA"/>
</dbReference>
<proteinExistence type="predicted"/>
<dbReference type="SMART" id="SM01080">
    <property type="entry name" value="CHASE2"/>
    <property type="match status" value="1"/>
</dbReference>
<feature type="domain" description="CHASE2" evidence="2">
    <location>
        <begin position="1"/>
        <end position="253"/>
    </location>
</feature>
<dbReference type="AlphaFoldDB" id="X0WGQ5"/>